<keyword evidence="2" id="KW-1185">Reference proteome</keyword>
<gene>
    <name evidence="1" type="ORF">LN736_09890</name>
</gene>
<dbReference type="EMBL" id="JAJJPB010000011">
    <property type="protein sequence ID" value="MCC9295165.1"/>
    <property type="molecule type" value="Genomic_DNA"/>
</dbReference>
<accession>A0ABS8N5R5</accession>
<reference evidence="1" key="1">
    <citation type="submission" date="2021-11" db="EMBL/GenBank/DDBJ databases">
        <authorList>
            <person name="Qingchun L."/>
            <person name="Dong Z."/>
            <person name="Zongwei Q."/>
            <person name="Jia Z."/>
            <person name="Duotao L."/>
        </authorList>
    </citation>
    <scope>NUCLEOTIDE SEQUENCE</scope>
    <source>
        <strain evidence="1">WLY-B-L2</strain>
    </source>
</reference>
<organism evidence="1 2">
    <name type="scientific">Clostridium aromativorans</name>
    <dbReference type="NCBI Taxonomy" id="2836848"/>
    <lineage>
        <taxon>Bacteria</taxon>
        <taxon>Bacillati</taxon>
        <taxon>Bacillota</taxon>
        <taxon>Clostridia</taxon>
        <taxon>Eubacteriales</taxon>
        <taxon>Clostridiaceae</taxon>
        <taxon>Clostridium</taxon>
    </lineage>
</organism>
<sequence>MEITVNFYIVSDEDSGESEKFHSQIKSENPIYLTLQEGDIIVSEKDNLEYAVVKTVKNLYKKELDVYITGIKSKEEIMDEIENLANKTVKSVLESIKDTLGFDEKKDFSED</sequence>
<evidence type="ECO:0000313" key="2">
    <source>
        <dbReference type="Proteomes" id="UP001165422"/>
    </source>
</evidence>
<name>A0ABS8N5R5_9CLOT</name>
<protein>
    <submittedName>
        <fullName evidence="1">Uncharacterized protein</fullName>
    </submittedName>
</protein>
<dbReference type="Proteomes" id="UP001165422">
    <property type="component" value="Unassembled WGS sequence"/>
</dbReference>
<evidence type="ECO:0000313" key="1">
    <source>
        <dbReference type="EMBL" id="MCC9295165.1"/>
    </source>
</evidence>
<proteinExistence type="predicted"/>
<comment type="caution">
    <text evidence="1">The sequence shown here is derived from an EMBL/GenBank/DDBJ whole genome shotgun (WGS) entry which is preliminary data.</text>
</comment>
<dbReference type="RefSeq" id="WP_150358267.1">
    <property type="nucleotide sequence ID" value="NZ_JAJJPB010000011.1"/>
</dbReference>